<dbReference type="InterPro" id="IPR036366">
    <property type="entry name" value="PGBDSf"/>
</dbReference>
<dbReference type="RefSeq" id="WP_264788372.1">
    <property type="nucleotide sequence ID" value="NZ_AP026867.1"/>
</dbReference>
<proteinExistence type="predicted"/>
<dbReference type="KEGG" id="aup:AsAng_0037770"/>
<dbReference type="EMBL" id="AP026867">
    <property type="protein sequence ID" value="BDS13049.1"/>
    <property type="molecule type" value="Genomic_DNA"/>
</dbReference>
<dbReference type="Proteomes" id="UP001060919">
    <property type="component" value="Chromosome"/>
</dbReference>
<organism evidence="2 3">
    <name type="scientific">Aureispira anguillae</name>
    <dbReference type="NCBI Taxonomy" id="2864201"/>
    <lineage>
        <taxon>Bacteria</taxon>
        <taxon>Pseudomonadati</taxon>
        <taxon>Bacteroidota</taxon>
        <taxon>Saprospiria</taxon>
        <taxon>Saprospirales</taxon>
        <taxon>Saprospiraceae</taxon>
        <taxon>Aureispira</taxon>
    </lineage>
</organism>
<gene>
    <name evidence="2" type="ORF">AsAng_0037770</name>
</gene>
<accession>A0A915YH40</accession>
<reference evidence="2" key="1">
    <citation type="submission" date="2022-09" db="EMBL/GenBank/DDBJ databases">
        <title>Aureispira anguillicida sp. nov., isolated from Leptocephalus of Japanese eel Anguilla japonica.</title>
        <authorList>
            <person name="Yuasa K."/>
            <person name="Mekata T."/>
            <person name="Ikunari K."/>
        </authorList>
    </citation>
    <scope>NUCLEOTIDE SEQUENCE</scope>
    <source>
        <strain evidence="2">EL160426</strain>
    </source>
</reference>
<protein>
    <submittedName>
        <fullName evidence="2">Uncharacterized protein</fullName>
    </submittedName>
</protein>
<feature type="compositionally biased region" description="Polar residues" evidence="1">
    <location>
        <begin position="46"/>
        <end position="67"/>
    </location>
</feature>
<evidence type="ECO:0000313" key="3">
    <source>
        <dbReference type="Proteomes" id="UP001060919"/>
    </source>
</evidence>
<sequence>MKKTLETHKKPLLMGFLLIALVLTYFNRDKLIQFFEQAKQPPVSPSKASNSTTAQLSSTASNDTLLSKGSEGEKVKELQRLLNVKHGNNKPQLLPFLVEDGKFGAKTEAMLKKWTGKTSISIQELIKALK</sequence>
<dbReference type="AlphaFoldDB" id="A0A915YH40"/>
<feature type="region of interest" description="Disordered" evidence="1">
    <location>
        <begin position="38"/>
        <end position="72"/>
    </location>
</feature>
<evidence type="ECO:0000256" key="1">
    <source>
        <dbReference type="SAM" id="MobiDB-lite"/>
    </source>
</evidence>
<dbReference type="Gene3D" id="1.10.101.10">
    <property type="entry name" value="PGBD-like superfamily/PGBD"/>
    <property type="match status" value="1"/>
</dbReference>
<evidence type="ECO:0000313" key="2">
    <source>
        <dbReference type="EMBL" id="BDS13049.1"/>
    </source>
</evidence>
<name>A0A915YH40_9BACT</name>
<keyword evidence="3" id="KW-1185">Reference proteome</keyword>